<reference evidence="4" key="3">
    <citation type="submission" date="2025-09" db="UniProtKB">
        <authorList>
            <consortium name="Ensembl"/>
        </authorList>
    </citation>
    <scope>IDENTIFICATION</scope>
</reference>
<reference evidence="4 5" key="1">
    <citation type="submission" date="2020-10" db="EMBL/GenBank/DDBJ databases">
        <title>Pygocentrus nattereri (red-bellied piranha) genome, fPygNat1, primary haplotype.</title>
        <authorList>
            <person name="Myers G."/>
            <person name="Meyer A."/>
            <person name="Karagic N."/>
            <person name="Pippel M."/>
            <person name="Winkler S."/>
            <person name="Tracey A."/>
            <person name="Wood J."/>
            <person name="Formenti G."/>
            <person name="Howe K."/>
            <person name="Fedrigo O."/>
            <person name="Jarvis E.D."/>
        </authorList>
    </citation>
    <scope>NUCLEOTIDE SEQUENCE [LARGE SCALE GENOMIC DNA]</scope>
</reference>
<reference evidence="4" key="2">
    <citation type="submission" date="2025-08" db="UniProtKB">
        <authorList>
            <consortium name="Ensembl"/>
        </authorList>
    </citation>
    <scope>IDENTIFICATION</scope>
</reference>
<dbReference type="InterPro" id="IPR036398">
    <property type="entry name" value="CA_dom_sf"/>
</dbReference>
<dbReference type="GO" id="GO:0004089">
    <property type="term" value="F:carbonate dehydratase activity"/>
    <property type="evidence" value="ECO:0007669"/>
    <property type="project" value="InterPro"/>
</dbReference>
<proteinExistence type="inferred from homology"/>
<evidence type="ECO:0000256" key="2">
    <source>
        <dbReference type="SAM" id="SignalP"/>
    </source>
</evidence>
<organism evidence="4 5">
    <name type="scientific">Pygocentrus nattereri</name>
    <name type="common">Red-bellied piranha</name>
    <dbReference type="NCBI Taxonomy" id="42514"/>
    <lineage>
        <taxon>Eukaryota</taxon>
        <taxon>Metazoa</taxon>
        <taxon>Chordata</taxon>
        <taxon>Craniata</taxon>
        <taxon>Vertebrata</taxon>
        <taxon>Euteleostomi</taxon>
        <taxon>Actinopterygii</taxon>
        <taxon>Neopterygii</taxon>
        <taxon>Teleostei</taxon>
        <taxon>Ostariophysi</taxon>
        <taxon>Characiformes</taxon>
        <taxon>Characoidei</taxon>
        <taxon>Pygocentrus</taxon>
    </lineage>
</organism>
<dbReference type="PROSITE" id="PS51144">
    <property type="entry name" value="ALPHA_CA_2"/>
    <property type="match status" value="1"/>
</dbReference>
<dbReference type="Pfam" id="PF00194">
    <property type="entry name" value="Carb_anhydrase"/>
    <property type="match status" value="2"/>
</dbReference>
<feature type="domain" description="Alpha-carbonic anhydrase" evidence="3">
    <location>
        <begin position="26"/>
        <end position="260"/>
    </location>
</feature>
<accession>A0A3B4CY26</accession>
<keyword evidence="5" id="KW-1185">Reference proteome</keyword>
<dbReference type="Gene3D" id="3.10.200.10">
    <property type="entry name" value="Alpha carbonic anhydrase"/>
    <property type="match status" value="2"/>
</dbReference>
<dbReference type="PANTHER" id="PTHR18952:SF200">
    <property type="entry name" value="CARBONIC ANHYDRASE"/>
    <property type="match status" value="1"/>
</dbReference>
<feature type="signal peptide" evidence="2">
    <location>
        <begin position="1"/>
        <end position="17"/>
    </location>
</feature>
<dbReference type="Ensembl" id="ENSPNAT00000024680.2">
    <property type="protein sequence ID" value="ENSPNAP00000016233.1"/>
    <property type="gene ID" value="ENSPNAG00000022383.2"/>
</dbReference>
<feature type="chain" id="PRO_5017214202" description="Alpha-carbonic anhydrase domain-containing protein" evidence="2">
    <location>
        <begin position="18"/>
        <end position="294"/>
    </location>
</feature>
<dbReference type="InterPro" id="IPR001148">
    <property type="entry name" value="CA_dom"/>
</dbReference>
<dbReference type="SUPFAM" id="SSF51069">
    <property type="entry name" value="Carbonic anhydrase"/>
    <property type="match status" value="1"/>
</dbReference>
<evidence type="ECO:0000259" key="3">
    <source>
        <dbReference type="PROSITE" id="PS51144"/>
    </source>
</evidence>
<dbReference type="SMART" id="SM01057">
    <property type="entry name" value="Carb_anhydrase"/>
    <property type="match status" value="1"/>
</dbReference>
<dbReference type="AlphaFoldDB" id="A0A3B4CY26"/>
<dbReference type="GO" id="GO:0008270">
    <property type="term" value="F:zinc ion binding"/>
    <property type="evidence" value="ECO:0007669"/>
    <property type="project" value="InterPro"/>
</dbReference>
<evidence type="ECO:0000256" key="1">
    <source>
        <dbReference type="ARBA" id="ARBA00010718"/>
    </source>
</evidence>
<sequence>MVLSLVLSCLAVWLTSAAVSSADPPVGWCYNLPSCNESTWPSIAGAYCNGTRQSPINIMTASVKANENLTALTFKGFNDGTALTEIQNSGRDVKVILNHEKMAVEGGALPGMYNCSQFHLHWGSGSSVPGAEHTIDGKRYAMEATNDTGKPESWKTLTSYLAEISNAGDAVALTQPISMDSLLKGVNRSRYYRYLGSLTIPNCNEAVVWTVFKDPIQVSSDLVDLFSTILYVNKSTNSPLMTNTFRSTQSINGRVVTSQVGSSKASFPSSSRATRPFLTFSFIVALLFVTFCCA</sequence>
<dbReference type="InterPro" id="IPR023561">
    <property type="entry name" value="Carbonic_anhydrase_a-class"/>
</dbReference>
<dbReference type="GeneTree" id="ENSGT00940000164039"/>
<dbReference type="PANTHER" id="PTHR18952">
    <property type="entry name" value="CARBONIC ANHYDRASE"/>
    <property type="match status" value="1"/>
</dbReference>
<name>A0A3B4CY26_PYGNA</name>
<keyword evidence="2" id="KW-0732">Signal</keyword>
<evidence type="ECO:0000313" key="5">
    <source>
        <dbReference type="Proteomes" id="UP001501920"/>
    </source>
</evidence>
<evidence type="ECO:0000313" key="4">
    <source>
        <dbReference type="Ensembl" id="ENSPNAP00000016233.1"/>
    </source>
</evidence>
<comment type="similarity">
    <text evidence="1">Belongs to the alpha-carbonic anhydrase family.</text>
</comment>
<protein>
    <recommendedName>
        <fullName evidence="3">Alpha-carbonic anhydrase domain-containing protein</fullName>
    </recommendedName>
</protein>
<dbReference type="Proteomes" id="UP001501920">
    <property type="component" value="Chromosome 13"/>
</dbReference>
<dbReference type="GO" id="GO:0005886">
    <property type="term" value="C:plasma membrane"/>
    <property type="evidence" value="ECO:0007669"/>
    <property type="project" value="TreeGrafter"/>
</dbReference>